<evidence type="ECO:0000256" key="1">
    <source>
        <dbReference type="SAM" id="MobiDB-lite"/>
    </source>
</evidence>
<evidence type="ECO:0000256" key="2">
    <source>
        <dbReference type="SAM" id="SignalP"/>
    </source>
</evidence>
<feature type="region of interest" description="Disordered" evidence="1">
    <location>
        <begin position="157"/>
        <end position="207"/>
    </location>
</feature>
<evidence type="ECO:0000313" key="4">
    <source>
        <dbReference type="Proteomes" id="UP000652219"/>
    </source>
</evidence>
<feature type="chain" id="PRO_5034707605" evidence="2">
    <location>
        <begin position="22"/>
        <end position="239"/>
    </location>
</feature>
<keyword evidence="4" id="KW-1185">Reference proteome</keyword>
<proteinExistence type="predicted"/>
<accession>A0A8H6IVY0</accession>
<dbReference type="EMBL" id="WIGN01000311">
    <property type="protein sequence ID" value="KAF6800198.1"/>
    <property type="molecule type" value="Genomic_DNA"/>
</dbReference>
<dbReference type="AlphaFoldDB" id="A0A8H6IVY0"/>
<name>A0A8H6IVY0_9PEZI</name>
<feature type="signal peptide" evidence="2">
    <location>
        <begin position="1"/>
        <end position="21"/>
    </location>
</feature>
<reference evidence="3 4" key="1">
    <citation type="journal article" date="2020" name="Phytopathology">
        <title>Genome Sequence Resources of Colletotrichum truncatum, C. plurivorum, C. musicola, and C. sojae: Four Species Pathogenic to Soybean (Glycine max).</title>
        <authorList>
            <person name="Rogerio F."/>
            <person name="Boufleur T.R."/>
            <person name="Ciampi-Guillardi M."/>
            <person name="Sukno S.A."/>
            <person name="Thon M.R."/>
            <person name="Massola Junior N.S."/>
            <person name="Baroncelli R."/>
        </authorList>
    </citation>
    <scope>NUCLEOTIDE SEQUENCE [LARGE SCALE GENOMIC DNA]</scope>
    <source>
        <strain evidence="3 4">LFN0009</strain>
    </source>
</reference>
<organism evidence="3 4">
    <name type="scientific">Colletotrichum sojae</name>
    <dbReference type="NCBI Taxonomy" id="2175907"/>
    <lineage>
        <taxon>Eukaryota</taxon>
        <taxon>Fungi</taxon>
        <taxon>Dikarya</taxon>
        <taxon>Ascomycota</taxon>
        <taxon>Pezizomycotina</taxon>
        <taxon>Sordariomycetes</taxon>
        <taxon>Hypocreomycetidae</taxon>
        <taxon>Glomerellales</taxon>
        <taxon>Glomerellaceae</taxon>
        <taxon>Colletotrichum</taxon>
        <taxon>Colletotrichum orchidearum species complex</taxon>
    </lineage>
</organism>
<dbReference type="Proteomes" id="UP000652219">
    <property type="component" value="Unassembled WGS sequence"/>
</dbReference>
<feature type="compositionally biased region" description="Gly residues" evidence="1">
    <location>
        <begin position="184"/>
        <end position="194"/>
    </location>
</feature>
<comment type="caution">
    <text evidence="3">The sequence shown here is derived from an EMBL/GenBank/DDBJ whole genome shotgun (WGS) entry which is preliminary data.</text>
</comment>
<sequence length="239" mass="23323">MLCATFLLLTAAILGLAPAAAQSPTKTERSTVWLPPRSTRAGENNIYASVITAAPSSTEFLLACTSVWRSASACSGYSGLTLTYGDGTMKIGSGDETIDCKRGSTATCAVTSRGLASASSQAPRLVSGSESSSWLRAITIIDGHDKLAAAKGRLTLSSSSTTVGGPASAATSSTGGVCKRASPKGGGGDGGSSSGGTTKPKGGDGDGDGCSGATGGFGILPLALAGAAAVVGATFTVFL</sequence>
<evidence type="ECO:0000313" key="3">
    <source>
        <dbReference type="EMBL" id="KAF6800198.1"/>
    </source>
</evidence>
<keyword evidence="2" id="KW-0732">Signal</keyword>
<gene>
    <name evidence="3" type="ORF">CSOJ01_12312</name>
</gene>
<protein>
    <submittedName>
        <fullName evidence="3">Uncharacterized protein</fullName>
    </submittedName>
</protein>